<comment type="caution">
    <text evidence="7">The sequence shown here is derived from an EMBL/GenBank/DDBJ whole genome shotgun (WGS) entry which is preliminary data.</text>
</comment>
<accession>A0A0G2GIS8</accession>
<dbReference type="GO" id="GO:0006147">
    <property type="term" value="P:guanine catabolic process"/>
    <property type="evidence" value="ECO:0007669"/>
    <property type="project" value="UniProtKB-UniPathway"/>
</dbReference>
<name>A0A0G2GIS8_PHACM</name>
<evidence type="ECO:0000256" key="1">
    <source>
        <dbReference type="ARBA" id="ARBA00001947"/>
    </source>
</evidence>
<dbReference type="SUPFAM" id="SSF51338">
    <property type="entry name" value="Composite domain of metallo-dependent hydrolases"/>
    <property type="match status" value="2"/>
</dbReference>
<dbReference type="InterPro" id="IPR006680">
    <property type="entry name" value="Amidohydro-rel"/>
</dbReference>
<dbReference type="GO" id="GO:0008892">
    <property type="term" value="F:guanine deaminase activity"/>
    <property type="evidence" value="ECO:0007669"/>
    <property type="project" value="TreeGrafter"/>
</dbReference>
<dbReference type="UniPathway" id="UPA00603">
    <property type="reaction ID" value="UER00660"/>
</dbReference>
<reference evidence="7 8" key="2">
    <citation type="submission" date="2015-05" db="EMBL/GenBank/DDBJ databases">
        <authorList>
            <person name="Morales-Cruz A."/>
            <person name="Amrine K.C."/>
            <person name="Cantu D."/>
        </authorList>
    </citation>
    <scope>NUCLEOTIDE SEQUENCE [LARGE SCALE GENOMIC DNA]</scope>
    <source>
        <strain evidence="7">UCRPC4</strain>
    </source>
</reference>
<dbReference type="InterPro" id="IPR011059">
    <property type="entry name" value="Metal-dep_hydrolase_composite"/>
</dbReference>
<reference evidence="7 8" key="1">
    <citation type="submission" date="2015-05" db="EMBL/GenBank/DDBJ databases">
        <title>Distinctive expansion of gene families associated with plant cell wall degradation and secondary metabolism in the genomes of grapevine trunk pathogens.</title>
        <authorList>
            <person name="Lawrence D.P."/>
            <person name="Travadon R."/>
            <person name="Rolshausen P.E."/>
            <person name="Baumgartner K."/>
        </authorList>
    </citation>
    <scope>NUCLEOTIDE SEQUENCE [LARGE SCALE GENOMIC DNA]</scope>
    <source>
        <strain evidence="7">UCRPC4</strain>
    </source>
</reference>
<protein>
    <submittedName>
        <fullName evidence="7">Putative guanine deaminase</fullName>
    </submittedName>
</protein>
<organism evidence="7 8">
    <name type="scientific">Phaeomoniella chlamydospora</name>
    <name type="common">Phaeoacremonium chlamydosporum</name>
    <dbReference type="NCBI Taxonomy" id="158046"/>
    <lineage>
        <taxon>Eukaryota</taxon>
        <taxon>Fungi</taxon>
        <taxon>Dikarya</taxon>
        <taxon>Ascomycota</taxon>
        <taxon>Pezizomycotina</taxon>
        <taxon>Eurotiomycetes</taxon>
        <taxon>Chaetothyriomycetidae</taxon>
        <taxon>Phaeomoniellales</taxon>
        <taxon>Phaeomoniellaceae</taxon>
        <taxon>Phaeomoniella</taxon>
    </lineage>
</organism>
<evidence type="ECO:0000259" key="6">
    <source>
        <dbReference type="Pfam" id="PF01979"/>
    </source>
</evidence>
<proteinExistence type="predicted"/>
<dbReference type="Pfam" id="PF01979">
    <property type="entry name" value="Amidohydro_1"/>
    <property type="match status" value="1"/>
</dbReference>
<evidence type="ECO:0000313" key="8">
    <source>
        <dbReference type="Proteomes" id="UP000053317"/>
    </source>
</evidence>
<dbReference type="GO" id="GO:0005829">
    <property type="term" value="C:cytosol"/>
    <property type="evidence" value="ECO:0007669"/>
    <property type="project" value="TreeGrafter"/>
</dbReference>
<sequence>MEEGALEAFHGTIIHSISPAEIELVENGFLVISTPDTGGRIIVFEKNLAPSRIESVLFKELGIEASSIAISDAGQTRSGSSSTPSTTHAPTKSIPKIHVHRLKPTQFIIPGFIDTHHHAPQYTQRGLGRGIPLLSWLQDVTFPHEARFEDPKYAQRTYTSLVNSMLRQGITTASYYGSLHGPATQILASICLAKGQRALIGKCNMDSHNSPEFYRDSSCAESLAQTKSLIQHIRQLDPSANLIQPILTPRFAISCTPGLLSGLGSLALSDPSLMIQTHFNEAPDEIAYTRQLFPDFATETDLYSHYNLLTSNTILAHTIFNTESEIQRLIDINIGIAHCPISNTTIPTFMAAPIRRFLSQGLLKIGLGTDSGGGYSSSILDTARLAYIVSNARQTYHEVGNEYKKFRPGPPWNDDDDDDDDHDFSCSATSPSTQEQDQEQEQERETPLTLPECFYLSTLGGARVCNLDSKTGNFQKDKEFDALLIDMPSCCVLDQNESDATSAAAAAAAAAAVATSNNDRDGYNYTSTPIEPEIDTPKEIFEKFLMTGDDRNIFGVWVRGRRVK</sequence>
<keyword evidence="3" id="KW-0378">Hydrolase</keyword>
<evidence type="ECO:0000256" key="2">
    <source>
        <dbReference type="ARBA" id="ARBA00022723"/>
    </source>
</evidence>
<dbReference type="Gene3D" id="3.20.20.140">
    <property type="entry name" value="Metal-dependent hydrolases"/>
    <property type="match status" value="1"/>
</dbReference>
<evidence type="ECO:0000256" key="5">
    <source>
        <dbReference type="SAM" id="MobiDB-lite"/>
    </source>
</evidence>
<evidence type="ECO:0000313" key="7">
    <source>
        <dbReference type="EMBL" id="KKY23453.1"/>
    </source>
</evidence>
<dbReference type="AlphaFoldDB" id="A0A0G2GIS8"/>
<feature type="compositionally biased region" description="Low complexity" evidence="5">
    <location>
        <begin position="76"/>
        <end position="93"/>
    </location>
</feature>
<dbReference type="Gene3D" id="2.30.40.10">
    <property type="entry name" value="Urease, subunit C, domain 1"/>
    <property type="match status" value="1"/>
</dbReference>
<dbReference type="SUPFAM" id="SSF51556">
    <property type="entry name" value="Metallo-dependent hydrolases"/>
    <property type="match status" value="1"/>
</dbReference>
<dbReference type="InterPro" id="IPR051607">
    <property type="entry name" value="Metallo-dep_hydrolases"/>
</dbReference>
<keyword evidence="2" id="KW-0479">Metal-binding</keyword>
<dbReference type="InterPro" id="IPR032466">
    <property type="entry name" value="Metal_Hydrolase"/>
</dbReference>
<dbReference type="EMBL" id="LCWF01000067">
    <property type="protein sequence ID" value="KKY23453.1"/>
    <property type="molecule type" value="Genomic_DNA"/>
</dbReference>
<evidence type="ECO:0000256" key="3">
    <source>
        <dbReference type="ARBA" id="ARBA00022801"/>
    </source>
</evidence>
<evidence type="ECO:0000256" key="4">
    <source>
        <dbReference type="ARBA" id="ARBA00022833"/>
    </source>
</evidence>
<dbReference type="PANTHER" id="PTHR11271">
    <property type="entry name" value="GUANINE DEAMINASE"/>
    <property type="match status" value="1"/>
</dbReference>
<keyword evidence="8" id="KW-1185">Reference proteome</keyword>
<comment type="cofactor">
    <cofactor evidence="1">
        <name>Zn(2+)</name>
        <dbReference type="ChEBI" id="CHEBI:29105"/>
    </cofactor>
</comment>
<feature type="domain" description="Amidohydrolase-related" evidence="6">
    <location>
        <begin position="107"/>
        <end position="395"/>
    </location>
</feature>
<feature type="region of interest" description="Disordered" evidence="5">
    <location>
        <begin position="401"/>
        <end position="448"/>
    </location>
</feature>
<keyword evidence="4" id="KW-0862">Zinc</keyword>
<feature type="region of interest" description="Disordered" evidence="5">
    <location>
        <begin position="72"/>
        <end position="93"/>
    </location>
</feature>
<dbReference type="OrthoDB" id="194468at2759"/>
<feature type="compositionally biased region" description="Acidic residues" evidence="5">
    <location>
        <begin position="413"/>
        <end position="422"/>
    </location>
</feature>
<dbReference type="PANTHER" id="PTHR11271:SF49">
    <property type="entry name" value="GUANINE DEAMINASE"/>
    <property type="match status" value="1"/>
</dbReference>
<dbReference type="Proteomes" id="UP000053317">
    <property type="component" value="Unassembled WGS sequence"/>
</dbReference>
<dbReference type="GO" id="GO:0008270">
    <property type="term" value="F:zinc ion binding"/>
    <property type="evidence" value="ECO:0007669"/>
    <property type="project" value="TreeGrafter"/>
</dbReference>
<gene>
    <name evidence="7" type="ORF">UCRPC4_g02901</name>
</gene>